<comment type="catalytic activity">
    <reaction evidence="6">
        <text>arsenic triglutathione + [thioredoxin]-dithiol + S-adenosyl-L-methionine + 2 H2O = methylarsonous acid + [thioredoxin]-disulfide + 3 glutathione + S-adenosyl-L-homocysteine + H(+)</text>
        <dbReference type="Rhea" id="RHEA:69460"/>
        <dbReference type="Rhea" id="RHEA-COMP:10698"/>
        <dbReference type="Rhea" id="RHEA-COMP:10700"/>
        <dbReference type="ChEBI" id="CHEBI:15377"/>
        <dbReference type="ChEBI" id="CHEBI:15378"/>
        <dbReference type="ChEBI" id="CHEBI:17826"/>
        <dbReference type="ChEBI" id="CHEBI:29950"/>
        <dbReference type="ChEBI" id="CHEBI:50058"/>
        <dbReference type="ChEBI" id="CHEBI:57856"/>
        <dbReference type="ChEBI" id="CHEBI:57925"/>
        <dbReference type="ChEBI" id="CHEBI:59789"/>
        <dbReference type="ChEBI" id="CHEBI:183640"/>
        <dbReference type="EC" id="2.1.1.137"/>
    </reaction>
</comment>
<evidence type="ECO:0000256" key="8">
    <source>
        <dbReference type="ARBA" id="ARBA00048428"/>
    </source>
</evidence>
<dbReference type="CDD" id="cd02440">
    <property type="entry name" value="AdoMet_MTases"/>
    <property type="match status" value="1"/>
</dbReference>
<evidence type="ECO:0000313" key="11">
    <source>
        <dbReference type="Proteomes" id="UP001176940"/>
    </source>
</evidence>
<dbReference type="PANTHER" id="PTHR43675">
    <property type="entry name" value="ARSENITE METHYLTRANSFERASE"/>
    <property type="match status" value="1"/>
</dbReference>
<evidence type="ECO:0000256" key="6">
    <source>
        <dbReference type="ARBA" id="ARBA00047941"/>
    </source>
</evidence>
<organism evidence="10 11">
    <name type="scientific">Ranitomeya imitator</name>
    <name type="common">mimic poison frog</name>
    <dbReference type="NCBI Taxonomy" id="111125"/>
    <lineage>
        <taxon>Eukaryota</taxon>
        <taxon>Metazoa</taxon>
        <taxon>Chordata</taxon>
        <taxon>Craniata</taxon>
        <taxon>Vertebrata</taxon>
        <taxon>Euteleostomi</taxon>
        <taxon>Amphibia</taxon>
        <taxon>Batrachia</taxon>
        <taxon>Anura</taxon>
        <taxon>Neobatrachia</taxon>
        <taxon>Hyloidea</taxon>
        <taxon>Dendrobatidae</taxon>
        <taxon>Dendrobatinae</taxon>
        <taxon>Ranitomeya</taxon>
    </lineage>
</organism>
<evidence type="ECO:0000256" key="7">
    <source>
        <dbReference type="ARBA" id="ARBA00047943"/>
    </source>
</evidence>
<evidence type="ECO:0000256" key="4">
    <source>
        <dbReference type="ARBA" id="ARBA00034521"/>
    </source>
</evidence>
<accession>A0ABN9LW90</accession>
<evidence type="ECO:0000256" key="3">
    <source>
        <dbReference type="ARBA" id="ARBA00034487"/>
    </source>
</evidence>
<dbReference type="EC" id="2.1.1.137" evidence="4"/>
<dbReference type="Pfam" id="PF13847">
    <property type="entry name" value="Methyltransf_31"/>
    <property type="match status" value="1"/>
</dbReference>
<evidence type="ECO:0000256" key="5">
    <source>
        <dbReference type="ARBA" id="ARBA00034545"/>
    </source>
</evidence>
<dbReference type="SUPFAM" id="SSF53335">
    <property type="entry name" value="S-adenosyl-L-methionine-dependent methyltransferases"/>
    <property type="match status" value="1"/>
</dbReference>
<dbReference type="InterPro" id="IPR025714">
    <property type="entry name" value="Methyltranfer_dom"/>
</dbReference>
<name>A0ABN9LW90_9NEOB</name>
<comment type="catalytic activity">
    <reaction evidence="8">
        <text>arsenic triglutathione + 3 [thioredoxin]-dithiol + 3 S-adenosyl-L-methionine = trimethylarsine + 3 [thioredoxin]-disulfide + 3 glutathione + 3 S-adenosyl-L-homocysteine + 3 H(+)</text>
        <dbReference type="Rhea" id="RHEA:69432"/>
        <dbReference type="Rhea" id="RHEA-COMP:10698"/>
        <dbReference type="Rhea" id="RHEA-COMP:10700"/>
        <dbReference type="ChEBI" id="CHEBI:15378"/>
        <dbReference type="ChEBI" id="CHEBI:27130"/>
        <dbReference type="ChEBI" id="CHEBI:29950"/>
        <dbReference type="ChEBI" id="CHEBI:50058"/>
        <dbReference type="ChEBI" id="CHEBI:57856"/>
        <dbReference type="ChEBI" id="CHEBI:57925"/>
        <dbReference type="ChEBI" id="CHEBI:59789"/>
        <dbReference type="ChEBI" id="CHEBI:183640"/>
        <dbReference type="EC" id="2.1.1.137"/>
    </reaction>
</comment>
<keyword evidence="1" id="KW-0808">Transferase</keyword>
<dbReference type="PANTHER" id="PTHR43675:SF8">
    <property type="entry name" value="ARSENITE METHYLTRANSFERASE"/>
    <property type="match status" value="1"/>
</dbReference>
<protein>
    <recommendedName>
        <fullName evidence="5">Arsenite methyltransferase</fullName>
        <ecNumber evidence="4">2.1.1.137</ecNumber>
    </recommendedName>
</protein>
<evidence type="ECO:0000313" key="10">
    <source>
        <dbReference type="EMBL" id="CAJ0952445.1"/>
    </source>
</evidence>
<dbReference type="InterPro" id="IPR026669">
    <property type="entry name" value="Arsenite_MeTrfase-like"/>
</dbReference>
<comment type="caution">
    <text evidence="10">The sequence shown here is derived from an EMBL/GenBank/DDBJ whole genome shotgun (WGS) entry which is preliminary data.</text>
</comment>
<gene>
    <name evidence="10" type="ORF">RIMI_LOCUS13871734</name>
</gene>
<reference evidence="10" key="1">
    <citation type="submission" date="2023-07" db="EMBL/GenBank/DDBJ databases">
        <authorList>
            <person name="Stuckert A."/>
        </authorList>
    </citation>
    <scope>NUCLEOTIDE SEQUENCE</scope>
</reference>
<dbReference type="EMBL" id="CAUEEQ010034931">
    <property type="protein sequence ID" value="CAJ0952445.1"/>
    <property type="molecule type" value="Genomic_DNA"/>
</dbReference>
<dbReference type="InterPro" id="IPR029063">
    <property type="entry name" value="SAM-dependent_MTases_sf"/>
</dbReference>
<dbReference type="Proteomes" id="UP001176940">
    <property type="component" value="Unassembled WGS sequence"/>
</dbReference>
<comment type="catalytic activity">
    <reaction evidence="7">
        <text>arsenic triglutathione + 2 [thioredoxin]-dithiol + 2 S-adenosyl-L-methionine + H2O = dimethylarsinous acid + 2 [thioredoxin]-disulfide + 3 glutathione + 2 S-adenosyl-L-homocysteine + 2 H(+)</text>
        <dbReference type="Rhea" id="RHEA:69464"/>
        <dbReference type="Rhea" id="RHEA-COMP:10698"/>
        <dbReference type="Rhea" id="RHEA-COMP:10700"/>
        <dbReference type="ChEBI" id="CHEBI:15377"/>
        <dbReference type="ChEBI" id="CHEBI:15378"/>
        <dbReference type="ChEBI" id="CHEBI:23808"/>
        <dbReference type="ChEBI" id="CHEBI:29950"/>
        <dbReference type="ChEBI" id="CHEBI:50058"/>
        <dbReference type="ChEBI" id="CHEBI:57856"/>
        <dbReference type="ChEBI" id="CHEBI:57925"/>
        <dbReference type="ChEBI" id="CHEBI:59789"/>
        <dbReference type="ChEBI" id="CHEBI:183640"/>
        <dbReference type="EC" id="2.1.1.137"/>
    </reaction>
</comment>
<evidence type="ECO:0000256" key="1">
    <source>
        <dbReference type="ARBA" id="ARBA00022679"/>
    </source>
</evidence>
<feature type="domain" description="Methyltransferase" evidence="9">
    <location>
        <begin position="80"/>
        <end position="232"/>
    </location>
</feature>
<keyword evidence="2" id="KW-0949">S-adenosyl-L-methionine</keyword>
<comment type="similarity">
    <text evidence="3">Belongs to the methyltransferase superfamily. Arsenite methyltransferase family.</text>
</comment>
<evidence type="ECO:0000256" key="2">
    <source>
        <dbReference type="ARBA" id="ARBA00022691"/>
    </source>
</evidence>
<proteinExistence type="inferred from homology"/>
<evidence type="ECO:0000259" key="9">
    <source>
        <dbReference type="Pfam" id="PF13847"/>
    </source>
</evidence>
<sequence length="278" mass="31010">MKLQSIMGWEEAAAAAERGHVTGQEYYGKFLKSAKDLKTNACVTPSKPVPKFIQEALTEVHQEVSSRYYGCGLVVPECLENCTILDLGSGSGRDCYMLSKLVGRKGHVTGVDMTDEQIEISKQYIDYHMKKFGYQQPNINFVNGYIEDLKSAGIADQSFDIIISNCVINLSPDKKAVLREAYRVLKDGGEIYFSDVYSSKPIPDALKQNKVLWGECISGALSWKDLYLIAEEIGFSPPRLVTSSSISVNNEEFEDIIGRFSAYDFSHKKSKLQGVVRN</sequence>
<dbReference type="Gene3D" id="3.40.50.150">
    <property type="entry name" value="Vaccinia Virus protein VP39"/>
    <property type="match status" value="1"/>
</dbReference>
<keyword evidence="11" id="KW-1185">Reference proteome</keyword>